<evidence type="ECO:0000313" key="1">
    <source>
        <dbReference type="EMBL" id="GLQ69581.1"/>
    </source>
</evidence>
<proteinExistence type="predicted"/>
<dbReference type="Proteomes" id="UP001156672">
    <property type="component" value="Unassembled WGS sequence"/>
</dbReference>
<comment type="caution">
    <text evidence="1">The sequence shown here is derived from an EMBL/GenBank/DDBJ whole genome shotgun (WGS) entry which is preliminary data.</text>
</comment>
<gene>
    <name evidence="1" type="ORF">GCM10007866_20340</name>
</gene>
<dbReference type="EMBL" id="BSNW01000042">
    <property type="protein sequence ID" value="GLQ69581.1"/>
    <property type="molecule type" value="Genomic_DNA"/>
</dbReference>
<sequence length="60" mass="6347">MTEALRDVAWGAGLLSGWVGVSGVFVARCEGKAIGKFGYTIPPEAVKIFWGFNGEKSDVA</sequence>
<reference evidence="2" key="1">
    <citation type="journal article" date="2019" name="Int. J. Syst. Evol. Microbiol.">
        <title>The Global Catalogue of Microorganisms (GCM) 10K type strain sequencing project: providing services to taxonomists for standard genome sequencing and annotation.</title>
        <authorList>
            <consortium name="The Broad Institute Genomics Platform"/>
            <consortium name="The Broad Institute Genome Sequencing Center for Infectious Disease"/>
            <person name="Wu L."/>
            <person name="Ma J."/>
        </authorList>
    </citation>
    <scope>NUCLEOTIDE SEQUENCE [LARGE SCALE GENOMIC DNA]</scope>
    <source>
        <strain evidence="2">NBRC 3250</strain>
    </source>
</reference>
<accession>A0ABQ5X175</accession>
<name>A0ABQ5X175_9PROT</name>
<organism evidence="1 2">
    <name type="scientific">Gluconobacter albidus</name>
    <dbReference type="NCBI Taxonomy" id="318683"/>
    <lineage>
        <taxon>Bacteria</taxon>
        <taxon>Pseudomonadati</taxon>
        <taxon>Pseudomonadota</taxon>
        <taxon>Alphaproteobacteria</taxon>
        <taxon>Acetobacterales</taxon>
        <taxon>Acetobacteraceae</taxon>
        <taxon>Gluconobacter</taxon>
    </lineage>
</organism>
<protein>
    <submittedName>
        <fullName evidence="1">Uncharacterized protein</fullName>
    </submittedName>
</protein>
<keyword evidence="2" id="KW-1185">Reference proteome</keyword>
<evidence type="ECO:0000313" key="2">
    <source>
        <dbReference type="Proteomes" id="UP001156672"/>
    </source>
</evidence>